<dbReference type="Proteomes" id="UP001519308">
    <property type="component" value="Unassembled WGS sequence"/>
</dbReference>
<dbReference type="EMBL" id="JAGGLL010000070">
    <property type="protein sequence ID" value="MBP2024411.1"/>
    <property type="molecule type" value="Genomic_DNA"/>
</dbReference>
<accession>A0ABS4KAY1</accession>
<proteinExistence type="predicted"/>
<name>A0ABS4KAY1_9CLOT</name>
<organism evidence="1 2">
    <name type="scientific">Clostridium punense</name>
    <dbReference type="NCBI Taxonomy" id="1054297"/>
    <lineage>
        <taxon>Bacteria</taxon>
        <taxon>Bacillati</taxon>
        <taxon>Bacillota</taxon>
        <taxon>Clostridia</taxon>
        <taxon>Eubacteriales</taxon>
        <taxon>Clostridiaceae</taxon>
        <taxon>Clostridium</taxon>
    </lineage>
</organism>
<sequence>MDWPFLCFYAFLSEEEDEITDYLRISLILFYKSNIII</sequence>
<gene>
    <name evidence="1" type="ORF">J2Z44_004280</name>
</gene>
<evidence type="ECO:0000313" key="1">
    <source>
        <dbReference type="EMBL" id="MBP2024411.1"/>
    </source>
</evidence>
<comment type="caution">
    <text evidence="1">The sequence shown here is derived from an EMBL/GenBank/DDBJ whole genome shotgun (WGS) entry which is preliminary data.</text>
</comment>
<protein>
    <submittedName>
        <fullName evidence="1">Uncharacterized protein</fullName>
    </submittedName>
</protein>
<keyword evidence="2" id="KW-1185">Reference proteome</keyword>
<evidence type="ECO:0000313" key="2">
    <source>
        <dbReference type="Proteomes" id="UP001519308"/>
    </source>
</evidence>
<reference evidence="1 2" key="1">
    <citation type="submission" date="2021-03" db="EMBL/GenBank/DDBJ databases">
        <title>Genomic Encyclopedia of Type Strains, Phase IV (KMG-IV): sequencing the most valuable type-strain genomes for metagenomic binning, comparative biology and taxonomic classification.</title>
        <authorList>
            <person name="Goeker M."/>
        </authorList>
    </citation>
    <scope>NUCLEOTIDE SEQUENCE [LARGE SCALE GENOMIC DNA]</scope>
    <source>
        <strain evidence="1 2">DSM 28650</strain>
    </source>
</reference>